<keyword evidence="2" id="KW-1185">Reference proteome</keyword>
<dbReference type="RefSeq" id="WP_312646691.1">
    <property type="nucleotide sequence ID" value="NZ_CP116967.1"/>
</dbReference>
<accession>A0AA96GK28</accession>
<evidence type="ECO:0000313" key="2">
    <source>
        <dbReference type="Proteomes" id="UP001302719"/>
    </source>
</evidence>
<gene>
    <name evidence="1" type="ORF">PP769_08730</name>
</gene>
<dbReference type="EMBL" id="CP116967">
    <property type="protein sequence ID" value="WNM59824.1"/>
    <property type="molecule type" value="Genomic_DNA"/>
</dbReference>
<proteinExistence type="predicted"/>
<protein>
    <submittedName>
        <fullName evidence="1">Uncharacterized protein</fullName>
    </submittedName>
</protein>
<dbReference type="KEGG" id="nall:PP769_08730"/>
<dbReference type="Proteomes" id="UP001302719">
    <property type="component" value="Chromosome"/>
</dbReference>
<organism evidence="1 2">
    <name type="scientific">Candidatus Nitrospira allomarina</name>
    <dbReference type="NCBI Taxonomy" id="3020900"/>
    <lineage>
        <taxon>Bacteria</taxon>
        <taxon>Pseudomonadati</taxon>
        <taxon>Nitrospirota</taxon>
        <taxon>Nitrospiria</taxon>
        <taxon>Nitrospirales</taxon>
        <taxon>Nitrospiraceae</taxon>
        <taxon>Nitrospira</taxon>
    </lineage>
</organism>
<dbReference type="AlphaFoldDB" id="A0AA96GK28"/>
<evidence type="ECO:0000313" key="1">
    <source>
        <dbReference type="EMBL" id="WNM59824.1"/>
    </source>
</evidence>
<name>A0AA96GK28_9BACT</name>
<sequence>MTYRKSLTIVFILMLFLIMGSMHRTYASHITDHTHHHTPTTHSTGVCSWMCAAAQTISGNHLDISPSFQLLTIIEWPFPSVPSLVSTHFLTTRAPPR</sequence>
<reference evidence="1 2" key="1">
    <citation type="submission" date="2023-01" db="EMBL/GenBank/DDBJ databases">
        <title>Cultivation and genomic characterization of new, ubiquitous marine nitrite-oxidizing bacteria from the Nitrospirales.</title>
        <authorList>
            <person name="Mueller A.J."/>
            <person name="Daebeler A."/>
            <person name="Herbold C.W."/>
            <person name="Kirkegaard R.H."/>
            <person name="Daims H."/>
        </authorList>
    </citation>
    <scope>NUCLEOTIDE SEQUENCE [LARGE SCALE GENOMIC DNA]</scope>
    <source>
        <strain evidence="1 2">VA</strain>
    </source>
</reference>